<accession>A0ACC0UL43</accession>
<evidence type="ECO:0000313" key="1">
    <source>
        <dbReference type="EMBL" id="KAI9511936.1"/>
    </source>
</evidence>
<keyword evidence="2" id="KW-1185">Reference proteome</keyword>
<proteinExistence type="predicted"/>
<protein>
    <submittedName>
        <fullName evidence="1">Uncharacterized protein</fullName>
    </submittedName>
</protein>
<name>A0ACC0UL43_9AGAM</name>
<organism evidence="1 2">
    <name type="scientific">Russula earlei</name>
    <dbReference type="NCBI Taxonomy" id="71964"/>
    <lineage>
        <taxon>Eukaryota</taxon>
        <taxon>Fungi</taxon>
        <taxon>Dikarya</taxon>
        <taxon>Basidiomycota</taxon>
        <taxon>Agaricomycotina</taxon>
        <taxon>Agaricomycetes</taxon>
        <taxon>Russulales</taxon>
        <taxon>Russulaceae</taxon>
        <taxon>Russula</taxon>
    </lineage>
</organism>
<gene>
    <name evidence="1" type="ORF">F5148DRAFT_184056</name>
</gene>
<evidence type="ECO:0000313" key="2">
    <source>
        <dbReference type="Proteomes" id="UP001207468"/>
    </source>
</evidence>
<dbReference type="Proteomes" id="UP001207468">
    <property type="component" value="Unassembled WGS sequence"/>
</dbReference>
<comment type="caution">
    <text evidence="1">The sequence shown here is derived from an EMBL/GenBank/DDBJ whole genome shotgun (WGS) entry which is preliminary data.</text>
</comment>
<dbReference type="EMBL" id="JAGFNK010000015">
    <property type="protein sequence ID" value="KAI9511936.1"/>
    <property type="molecule type" value="Genomic_DNA"/>
</dbReference>
<sequence>MHMHPIVMDSFDSAFSSLADPHSSAAPSPLDSPHPLDVFDSILYPTFEREICSNFNCCGLNIPDLHELLAHFEASHVESVPVYPDEPLYHPSTDPPYDVAHKVLSFPQPRTLPEGSYPRTPSPYPPTLDSESDSATSPVSMAGPPSPQDILARAPTPELVSLETQKEPIALSPSLLTTPREPAYGPKRVERRGPRGRFQSHETTTTPRKREKLYHCPKPGCLKSYLNPNGLKYHLDKGTCQLVSSDA</sequence>
<reference evidence="1" key="1">
    <citation type="submission" date="2021-03" db="EMBL/GenBank/DDBJ databases">
        <title>Evolutionary priming and transition to the ectomycorrhizal habit in an iconic lineage of mushroom-forming fungi: is preadaptation a requirement?</title>
        <authorList>
            <consortium name="DOE Joint Genome Institute"/>
            <person name="Looney B.P."/>
            <person name="Miyauchi S."/>
            <person name="Morin E."/>
            <person name="Drula E."/>
            <person name="Courty P.E."/>
            <person name="Chicoki N."/>
            <person name="Fauchery L."/>
            <person name="Kohler A."/>
            <person name="Kuo A."/>
            <person name="LaButti K."/>
            <person name="Pangilinan J."/>
            <person name="Lipzen A."/>
            <person name="Riley R."/>
            <person name="Andreopoulos W."/>
            <person name="He G."/>
            <person name="Johnson J."/>
            <person name="Barry K.W."/>
            <person name="Grigoriev I.V."/>
            <person name="Nagy L."/>
            <person name="Hibbett D."/>
            <person name="Henrissat B."/>
            <person name="Matheny P.B."/>
            <person name="Labbe J."/>
            <person name="Martin A.F."/>
        </authorList>
    </citation>
    <scope>NUCLEOTIDE SEQUENCE</scope>
    <source>
        <strain evidence="1">BPL698</strain>
    </source>
</reference>